<keyword evidence="5 6" id="KW-0472">Membrane</keyword>
<dbReference type="InterPro" id="IPR004307">
    <property type="entry name" value="TspO_MBR"/>
</dbReference>
<feature type="transmembrane region" description="Helical" evidence="6">
    <location>
        <begin position="195"/>
        <end position="212"/>
    </location>
</feature>
<reference evidence="7 8" key="1">
    <citation type="submission" date="2020-02" db="EMBL/GenBank/DDBJ databases">
        <title>Draft genome sequence of two Spirosoma agri KCTC 52727 and Spirosoma terrae KCTC 52035.</title>
        <authorList>
            <person name="Rojas J."/>
            <person name="Ambika Manirajan B."/>
            <person name="Suarez C."/>
            <person name="Ratering S."/>
            <person name="Schnell S."/>
        </authorList>
    </citation>
    <scope>NUCLEOTIDE SEQUENCE [LARGE SCALE GENOMIC DNA]</scope>
    <source>
        <strain evidence="7 8">KCTC 52035</strain>
    </source>
</reference>
<feature type="transmembrane region" description="Helical" evidence="6">
    <location>
        <begin position="243"/>
        <end position="261"/>
    </location>
</feature>
<comment type="similarity">
    <text evidence="2">Belongs to the TspO/BZRP family.</text>
</comment>
<dbReference type="AlphaFoldDB" id="A0A6L9L2X9"/>
<dbReference type="Pfam" id="PF03073">
    <property type="entry name" value="TspO_MBR"/>
    <property type="match status" value="1"/>
</dbReference>
<feature type="transmembrane region" description="Helical" evidence="6">
    <location>
        <begin position="49"/>
        <end position="69"/>
    </location>
</feature>
<evidence type="ECO:0000256" key="2">
    <source>
        <dbReference type="ARBA" id="ARBA00007524"/>
    </source>
</evidence>
<dbReference type="PANTHER" id="PTHR33802">
    <property type="entry name" value="SI:CH211-161H7.5-RELATED"/>
    <property type="match status" value="1"/>
</dbReference>
<comment type="subcellular location">
    <subcellularLocation>
        <location evidence="1">Membrane</location>
        <topology evidence="1">Multi-pass membrane protein</topology>
    </subcellularLocation>
</comment>
<organism evidence="7 8">
    <name type="scientific">Spirosoma terrae</name>
    <dbReference type="NCBI Taxonomy" id="1968276"/>
    <lineage>
        <taxon>Bacteria</taxon>
        <taxon>Pseudomonadati</taxon>
        <taxon>Bacteroidota</taxon>
        <taxon>Cytophagia</taxon>
        <taxon>Cytophagales</taxon>
        <taxon>Cytophagaceae</taxon>
        <taxon>Spirosoma</taxon>
    </lineage>
</organism>
<comment type="caution">
    <text evidence="7">The sequence shown here is derived from an EMBL/GenBank/DDBJ whole genome shotgun (WGS) entry which is preliminary data.</text>
</comment>
<feature type="transmembrane region" description="Helical" evidence="6">
    <location>
        <begin position="107"/>
        <end position="124"/>
    </location>
</feature>
<evidence type="ECO:0000256" key="5">
    <source>
        <dbReference type="ARBA" id="ARBA00023136"/>
    </source>
</evidence>
<protein>
    <submittedName>
        <fullName evidence="7">Tryptophan-rich sensory protein</fullName>
    </submittedName>
</protein>
<evidence type="ECO:0000256" key="4">
    <source>
        <dbReference type="ARBA" id="ARBA00022989"/>
    </source>
</evidence>
<keyword evidence="3 6" id="KW-0812">Transmembrane</keyword>
<keyword evidence="8" id="KW-1185">Reference proteome</keyword>
<gene>
    <name evidence="7" type="ORF">GK108_01125</name>
</gene>
<dbReference type="InterPro" id="IPR038330">
    <property type="entry name" value="TspO/MBR-related_sf"/>
</dbReference>
<dbReference type="Proteomes" id="UP000474175">
    <property type="component" value="Unassembled WGS sequence"/>
</dbReference>
<feature type="transmembrane region" description="Helical" evidence="6">
    <location>
        <begin position="219"/>
        <end position="237"/>
    </location>
</feature>
<evidence type="ECO:0000313" key="7">
    <source>
        <dbReference type="EMBL" id="NDU93461.1"/>
    </source>
</evidence>
<dbReference type="PANTHER" id="PTHR33802:SF1">
    <property type="entry name" value="XK-RELATED PROTEIN"/>
    <property type="match status" value="1"/>
</dbReference>
<sequence length="269" mass="29368">MMNDKLRQILVIVSIVLLIVMNYLSNIGVFGGSTNKDISDKYHTLITPAGYAFSIWGLIFLGLLAFAVYQATPKQRNNPRFRAIGGWVVLNAFCNAIWSPLFNREQIGLALVVILVMLFSLAVIEQRLLEHLQVPFLPTDPDASLPELPASVTETWLVRVPFSIYFGWLTVATILNVAVFLKATSFSLMGLAEQTWAIAILIVGLVVGAIVFNRYRSVAYILVFAWAYAAIAVEQAGNGQIPLIAGAGAIVAVLLAVIGLVSRKTPVYS</sequence>
<dbReference type="GO" id="GO:0016020">
    <property type="term" value="C:membrane"/>
    <property type="evidence" value="ECO:0007669"/>
    <property type="project" value="UniProtKB-SubCell"/>
</dbReference>
<dbReference type="EMBL" id="JAAFZH010000001">
    <property type="protein sequence ID" value="NDU93461.1"/>
    <property type="molecule type" value="Genomic_DNA"/>
</dbReference>
<dbReference type="Gene3D" id="1.20.1260.100">
    <property type="entry name" value="TspO/MBR protein"/>
    <property type="match status" value="1"/>
</dbReference>
<evidence type="ECO:0000256" key="3">
    <source>
        <dbReference type="ARBA" id="ARBA00022692"/>
    </source>
</evidence>
<accession>A0A6L9L2X9</accession>
<evidence type="ECO:0000313" key="8">
    <source>
        <dbReference type="Proteomes" id="UP000474175"/>
    </source>
</evidence>
<keyword evidence="4 6" id="KW-1133">Transmembrane helix</keyword>
<evidence type="ECO:0000256" key="1">
    <source>
        <dbReference type="ARBA" id="ARBA00004141"/>
    </source>
</evidence>
<proteinExistence type="inferred from homology"/>
<evidence type="ECO:0000256" key="6">
    <source>
        <dbReference type="SAM" id="Phobius"/>
    </source>
</evidence>
<feature type="transmembrane region" description="Helical" evidence="6">
    <location>
        <begin position="162"/>
        <end position="183"/>
    </location>
</feature>
<feature type="transmembrane region" description="Helical" evidence="6">
    <location>
        <begin position="81"/>
        <end position="101"/>
    </location>
</feature>
<name>A0A6L9L2X9_9BACT</name>
<feature type="transmembrane region" description="Helical" evidence="6">
    <location>
        <begin position="9"/>
        <end position="29"/>
    </location>
</feature>